<dbReference type="GO" id="GO:0055001">
    <property type="term" value="P:muscle cell development"/>
    <property type="evidence" value="ECO:0007669"/>
    <property type="project" value="TreeGrafter"/>
</dbReference>
<dbReference type="GO" id="GO:0042383">
    <property type="term" value="C:sarcolemma"/>
    <property type="evidence" value="ECO:0007669"/>
    <property type="project" value="TreeGrafter"/>
</dbReference>
<dbReference type="CDD" id="cd00176">
    <property type="entry name" value="SPEC"/>
    <property type="match status" value="1"/>
</dbReference>
<dbReference type="GO" id="GO:0048666">
    <property type="term" value="P:neuron development"/>
    <property type="evidence" value="ECO:0007669"/>
    <property type="project" value="TreeGrafter"/>
</dbReference>
<keyword evidence="1" id="KW-0175">Coiled coil</keyword>
<evidence type="ECO:0000313" key="3">
    <source>
        <dbReference type="Proteomes" id="UP000765507"/>
    </source>
</evidence>
<dbReference type="Proteomes" id="UP000765507">
    <property type="component" value="Unassembled WGS sequence"/>
</dbReference>
<organism evidence="2 3">
    <name type="scientific">Chelydra serpentina</name>
    <name type="common">Snapping turtle</name>
    <name type="synonym">Testudo serpentina</name>
    <dbReference type="NCBI Taxonomy" id="8475"/>
    <lineage>
        <taxon>Eukaryota</taxon>
        <taxon>Metazoa</taxon>
        <taxon>Chordata</taxon>
        <taxon>Craniata</taxon>
        <taxon>Vertebrata</taxon>
        <taxon>Euteleostomi</taxon>
        <taxon>Archelosauria</taxon>
        <taxon>Testudinata</taxon>
        <taxon>Testudines</taxon>
        <taxon>Cryptodira</taxon>
        <taxon>Durocryptodira</taxon>
        <taxon>Americhelydia</taxon>
        <taxon>Chelydroidea</taxon>
        <taxon>Chelydridae</taxon>
        <taxon>Chelydra</taxon>
    </lineage>
</organism>
<sequence>MEDFSADWTAVNHLIQALKGKPASGAPGLIPSGFQTSGQTVTVVTQTVVTKETTISKVEMPSSLLLEVPALADFNKAWAELTDWLSLLDRVIKSQIVTVGDLDDINDMIIKQKAALQELEQRHPQLEELITAAQNLKNKTGNQEARTIITDSIEKIQSQWDEVQGHLQSRRQQLHEMLKDSTQWLEAKQEAEQVLERAKIKLESWKEISYTLEALKKQNTELKQFSKELRQWQIHVDVANDMALKLLRDYSTDDTRKVELMTDNINTSWATINKR</sequence>
<protein>
    <submittedName>
        <fullName evidence="2">Dystrophin</fullName>
    </submittedName>
</protein>
<dbReference type="GO" id="GO:0099536">
    <property type="term" value="P:synaptic signaling"/>
    <property type="evidence" value="ECO:0007669"/>
    <property type="project" value="TreeGrafter"/>
</dbReference>
<feature type="coiled-coil region" evidence="1">
    <location>
        <begin position="188"/>
        <end position="235"/>
    </location>
</feature>
<name>A0A8T1T908_CHESE</name>
<keyword evidence="3" id="KW-1185">Reference proteome</keyword>
<dbReference type="OrthoDB" id="10057795at2759"/>
<dbReference type="GO" id="GO:0090257">
    <property type="term" value="P:regulation of muscle system process"/>
    <property type="evidence" value="ECO:0007669"/>
    <property type="project" value="TreeGrafter"/>
</dbReference>
<dbReference type="SMART" id="SM00150">
    <property type="entry name" value="SPEC"/>
    <property type="match status" value="2"/>
</dbReference>
<feature type="coiled-coil region" evidence="1">
    <location>
        <begin position="102"/>
        <end position="146"/>
    </location>
</feature>
<dbReference type="InterPro" id="IPR050774">
    <property type="entry name" value="KCMF1/Dystrophin"/>
</dbReference>
<dbReference type="AlphaFoldDB" id="A0A8T1T908"/>
<dbReference type="SUPFAM" id="SSF46966">
    <property type="entry name" value="Spectrin repeat"/>
    <property type="match status" value="2"/>
</dbReference>
<dbReference type="GO" id="GO:0045202">
    <property type="term" value="C:synapse"/>
    <property type="evidence" value="ECO:0007669"/>
    <property type="project" value="GOC"/>
</dbReference>
<feature type="non-terminal residue" evidence="2">
    <location>
        <position position="275"/>
    </location>
</feature>
<accession>A0A8T1T908</accession>
<gene>
    <name evidence="2" type="ORF">G0U57_010048</name>
</gene>
<evidence type="ECO:0000313" key="2">
    <source>
        <dbReference type="EMBL" id="KAG6937390.1"/>
    </source>
</evidence>
<evidence type="ECO:0000256" key="1">
    <source>
        <dbReference type="SAM" id="Coils"/>
    </source>
</evidence>
<dbReference type="InterPro" id="IPR018159">
    <property type="entry name" value="Spectrin/alpha-actinin"/>
</dbReference>
<dbReference type="GO" id="GO:0007519">
    <property type="term" value="P:skeletal muscle tissue development"/>
    <property type="evidence" value="ECO:0007669"/>
    <property type="project" value="TreeGrafter"/>
</dbReference>
<dbReference type="PANTHER" id="PTHR12268">
    <property type="entry name" value="E3 UBIQUITIN-PROTEIN LIGASE KCMF1"/>
    <property type="match status" value="1"/>
</dbReference>
<proteinExistence type="predicted"/>
<dbReference type="EMBL" id="JAHGAV010000025">
    <property type="protein sequence ID" value="KAG6937390.1"/>
    <property type="molecule type" value="Genomic_DNA"/>
</dbReference>
<dbReference type="InterPro" id="IPR002017">
    <property type="entry name" value="Spectrin_repeat"/>
</dbReference>
<reference evidence="2 3" key="1">
    <citation type="journal article" date="2020" name="G3 (Bethesda)">
        <title>Draft Genome of the Common Snapping Turtle, Chelydra serpentina, a Model for Phenotypic Plasticity in Reptiles.</title>
        <authorList>
            <person name="Das D."/>
            <person name="Singh S.K."/>
            <person name="Bierstedt J."/>
            <person name="Erickson A."/>
            <person name="Galli G.L.J."/>
            <person name="Crossley D.A. 2nd"/>
            <person name="Rhen T."/>
        </authorList>
    </citation>
    <scope>NUCLEOTIDE SEQUENCE [LARGE SCALE GENOMIC DNA]</scope>
    <source>
        <strain evidence="2">KW</strain>
    </source>
</reference>
<comment type="caution">
    <text evidence="2">The sequence shown here is derived from an EMBL/GenBank/DDBJ whole genome shotgun (WGS) entry which is preliminary data.</text>
</comment>
<dbReference type="PANTHER" id="PTHR12268:SF25">
    <property type="entry name" value="DYSTROPHIN"/>
    <property type="match status" value="1"/>
</dbReference>
<dbReference type="FunFam" id="1.20.58.60:FF:000091">
    <property type="entry name" value="dystrophin isoform X2"/>
    <property type="match status" value="1"/>
</dbReference>
<dbReference type="Gene3D" id="1.20.58.60">
    <property type="match status" value="2"/>
</dbReference>
<dbReference type="Pfam" id="PF00435">
    <property type="entry name" value="Spectrin"/>
    <property type="match status" value="2"/>
</dbReference>